<gene>
    <name evidence="1" type="ORF">METZ01_LOCUS43148</name>
</gene>
<evidence type="ECO:0000313" key="1">
    <source>
        <dbReference type="EMBL" id="SUZ90294.1"/>
    </source>
</evidence>
<dbReference type="EMBL" id="UINC01001882">
    <property type="protein sequence ID" value="SUZ90294.1"/>
    <property type="molecule type" value="Genomic_DNA"/>
</dbReference>
<name>A0A381RGC5_9ZZZZ</name>
<accession>A0A381RGC5</accession>
<dbReference type="AlphaFoldDB" id="A0A381RGC5"/>
<evidence type="ECO:0008006" key="2">
    <source>
        <dbReference type="Google" id="ProtNLM"/>
    </source>
</evidence>
<proteinExistence type="predicted"/>
<reference evidence="1" key="1">
    <citation type="submission" date="2018-05" db="EMBL/GenBank/DDBJ databases">
        <authorList>
            <person name="Lanie J.A."/>
            <person name="Ng W.-L."/>
            <person name="Kazmierczak K.M."/>
            <person name="Andrzejewski T.M."/>
            <person name="Davidsen T.M."/>
            <person name="Wayne K.J."/>
            <person name="Tettelin H."/>
            <person name="Glass J.I."/>
            <person name="Rusch D."/>
            <person name="Podicherti R."/>
            <person name="Tsui H.-C.T."/>
            <person name="Winkler M.E."/>
        </authorList>
    </citation>
    <scope>NUCLEOTIDE SEQUENCE</scope>
</reference>
<protein>
    <recommendedName>
        <fullName evidence="2">Intracellular proteinase inhibitor BsuPI domain-containing protein</fullName>
    </recommendedName>
</protein>
<sequence>MRRQLIAIIVLVGFVFSQEGRPFEITVTPRYVDEKRIVVNVQLTNLTNKPLDYLEGFLLERSSARKLLDEKRVILTAGYEASLETGFASTRSVAYSVGKGKPNTYEFVISKLKFFGESKIFTWHPKAGYIRIE</sequence>
<organism evidence="1">
    <name type="scientific">marine metagenome</name>
    <dbReference type="NCBI Taxonomy" id="408172"/>
    <lineage>
        <taxon>unclassified sequences</taxon>
        <taxon>metagenomes</taxon>
        <taxon>ecological metagenomes</taxon>
    </lineage>
</organism>